<organism evidence="1 2">
    <name type="scientific">Dipteronia sinensis</name>
    <dbReference type="NCBI Taxonomy" id="43782"/>
    <lineage>
        <taxon>Eukaryota</taxon>
        <taxon>Viridiplantae</taxon>
        <taxon>Streptophyta</taxon>
        <taxon>Embryophyta</taxon>
        <taxon>Tracheophyta</taxon>
        <taxon>Spermatophyta</taxon>
        <taxon>Magnoliopsida</taxon>
        <taxon>eudicotyledons</taxon>
        <taxon>Gunneridae</taxon>
        <taxon>Pentapetalae</taxon>
        <taxon>rosids</taxon>
        <taxon>malvids</taxon>
        <taxon>Sapindales</taxon>
        <taxon>Sapindaceae</taxon>
        <taxon>Hippocastanoideae</taxon>
        <taxon>Acereae</taxon>
        <taxon>Dipteronia</taxon>
    </lineage>
</organism>
<proteinExistence type="predicted"/>
<sequence length="213" mass="24300">MHTDTVAGHTNLSSRSKVVAALYIGTNSVGVSYFGRDPFVFSQGVKSFWPPLNRKYQDAISIATDIMKIKEEHELCWIVVGCPWFSKRAQAALDHYNQFAKEHMEEHRIVAHVMSSSIVEGEVENDLNDAAVKVESFFEDLMSTGILTGIEIIYYNASVLFNQLRVKKIVEQLTIEGDTRFLFADMTEFEVRYAAEFLLMHYMANEIFVVTPR</sequence>
<comment type="caution">
    <text evidence="1">The sequence shown here is derived from an EMBL/GenBank/DDBJ whole genome shotgun (WGS) entry which is preliminary data.</text>
</comment>
<evidence type="ECO:0000313" key="2">
    <source>
        <dbReference type="Proteomes" id="UP001281410"/>
    </source>
</evidence>
<accession>A0AAE0A612</accession>
<protein>
    <submittedName>
        <fullName evidence="1">Uncharacterized protein</fullName>
    </submittedName>
</protein>
<keyword evidence="2" id="KW-1185">Reference proteome</keyword>
<name>A0AAE0A612_9ROSI</name>
<dbReference type="Proteomes" id="UP001281410">
    <property type="component" value="Unassembled WGS sequence"/>
</dbReference>
<reference evidence="1" key="1">
    <citation type="journal article" date="2023" name="Plant J.">
        <title>Genome sequences and population genomics provide insights into the demographic history, inbreeding, and mutation load of two 'living fossil' tree species of Dipteronia.</title>
        <authorList>
            <person name="Feng Y."/>
            <person name="Comes H.P."/>
            <person name="Chen J."/>
            <person name="Zhu S."/>
            <person name="Lu R."/>
            <person name="Zhang X."/>
            <person name="Li P."/>
            <person name="Qiu J."/>
            <person name="Olsen K.M."/>
            <person name="Qiu Y."/>
        </authorList>
    </citation>
    <scope>NUCLEOTIDE SEQUENCE</scope>
    <source>
        <strain evidence="1">NBL</strain>
    </source>
</reference>
<dbReference type="AlphaFoldDB" id="A0AAE0A612"/>
<evidence type="ECO:0000313" key="1">
    <source>
        <dbReference type="EMBL" id="KAK3200639.1"/>
    </source>
</evidence>
<dbReference type="EMBL" id="JANJYJ010000007">
    <property type="protein sequence ID" value="KAK3200639.1"/>
    <property type="molecule type" value="Genomic_DNA"/>
</dbReference>
<gene>
    <name evidence="1" type="ORF">Dsin_024054</name>
</gene>